<dbReference type="AlphaFoldDB" id="A0A4S4B1E2"/>
<organism evidence="2 3">
    <name type="scientific">Pseudothauera nasutitermitis</name>
    <dbReference type="NCBI Taxonomy" id="2565930"/>
    <lineage>
        <taxon>Bacteria</taxon>
        <taxon>Pseudomonadati</taxon>
        <taxon>Pseudomonadota</taxon>
        <taxon>Betaproteobacteria</taxon>
        <taxon>Rhodocyclales</taxon>
        <taxon>Zoogloeaceae</taxon>
        <taxon>Pseudothauera</taxon>
    </lineage>
</organism>
<evidence type="ECO:0000256" key="1">
    <source>
        <dbReference type="SAM" id="Phobius"/>
    </source>
</evidence>
<protein>
    <submittedName>
        <fullName evidence="2">Uncharacterized protein</fullName>
    </submittedName>
</protein>
<name>A0A4S4B1E2_9RHOO</name>
<reference evidence="2 3" key="1">
    <citation type="submission" date="2019-04" db="EMBL/GenBank/DDBJ databases">
        <title>Azoarcus nasutitermitis sp. nov. isolated from termite nest.</title>
        <authorList>
            <person name="Lin S.-Y."/>
            <person name="Hameed A."/>
            <person name="Hsu Y.-H."/>
            <person name="Young C.-C."/>
        </authorList>
    </citation>
    <scope>NUCLEOTIDE SEQUENCE [LARGE SCALE GENOMIC DNA]</scope>
    <source>
        <strain evidence="2 3">CC-YHH838</strain>
    </source>
</reference>
<accession>A0A4S4B1E2</accession>
<dbReference type="RefSeq" id="WP_136347272.1">
    <property type="nucleotide sequence ID" value="NZ_SSOC01000002.1"/>
</dbReference>
<dbReference type="EMBL" id="SSOC01000002">
    <property type="protein sequence ID" value="THF66323.1"/>
    <property type="molecule type" value="Genomic_DNA"/>
</dbReference>
<keyword evidence="1" id="KW-1133">Transmembrane helix</keyword>
<comment type="caution">
    <text evidence="2">The sequence shown here is derived from an EMBL/GenBank/DDBJ whole genome shotgun (WGS) entry which is preliminary data.</text>
</comment>
<feature type="transmembrane region" description="Helical" evidence="1">
    <location>
        <begin position="44"/>
        <end position="63"/>
    </location>
</feature>
<gene>
    <name evidence="2" type="ORF">E6C76_05625</name>
</gene>
<evidence type="ECO:0000313" key="3">
    <source>
        <dbReference type="Proteomes" id="UP000308430"/>
    </source>
</evidence>
<keyword evidence="3" id="KW-1185">Reference proteome</keyword>
<feature type="transmembrane region" description="Helical" evidence="1">
    <location>
        <begin position="12"/>
        <end position="32"/>
    </location>
</feature>
<keyword evidence="1" id="KW-0812">Transmembrane</keyword>
<sequence length="80" mass="8563">MPQATLRQRKTFALIRVLGGLAAALYLCYVVVANVLAGARLEGALLYSALLAFAGFAYAAWYLRELSAVAREEREAGGKG</sequence>
<keyword evidence="1" id="KW-0472">Membrane</keyword>
<proteinExistence type="predicted"/>
<dbReference type="Proteomes" id="UP000308430">
    <property type="component" value="Unassembled WGS sequence"/>
</dbReference>
<evidence type="ECO:0000313" key="2">
    <source>
        <dbReference type="EMBL" id="THF66323.1"/>
    </source>
</evidence>